<reference evidence="3 4" key="1">
    <citation type="submission" date="2024-11" db="EMBL/GenBank/DDBJ databases">
        <authorList>
            <person name="Heng Y.C."/>
            <person name="Lim A.C.H."/>
            <person name="Lee J.K.Y."/>
            <person name="Kittelmann S."/>
        </authorList>
    </citation>
    <scope>NUCLEOTIDE SEQUENCE [LARGE SCALE GENOMIC DNA]</scope>
    <source>
        <strain evidence="3 4">WILCCON 0185</strain>
    </source>
</reference>
<dbReference type="PANTHER" id="PTHR43798:SF31">
    <property type="entry name" value="AB HYDROLASE SUPERFAMILY PROTEIN YCLE"/>
    <property type="match status" value="1"/>
</dbReference>
<dbReference type="RefSeq" id="WP_406768003.1">
    <property type="nucleotide sequence ID" value="NZ_JBJHZZ010000001.1"/>
</dbReference>
<dbReference type="InterPro" id="IPR029058">
    <property type="entry name" value="AB_hydrolase_fold"/>
</dbReference>
<keyword evidence="4" id="KW-1185">Reference proteome</keyword>
<dbReference type="GO" id="GO:0016787">
    <property type="term" value="F:hydrolase activity"/>
    <property type="evidence" value="ECO:0007669"/>
    <property type="project" value="UniProtKB-KW"/>
</dbReference>
<protein>
    <submittedName>
        <fullName evidence="3">Alpha/beta fold hydrolase</fullName>
    </submittedName>
</protein>
<dbReference type="PRINTS" id="PR00412">
    <property type="entry name" value="EPOXHYDRLASE"/>
</dbReference>
<evidence type="ECO:0000259" key="2">
    <source>
        <dbReference type="Pfam" id="PF00561"/>
    </source>
</evidence>
<dbReference type="EMBL" id="JBJHZZ010000001">
    <property type="protein sequence ID" value="MFL0245545.1"/>
    <property type="molecule type" value="Genomic_DNA"/>
</dbReference>
<dbReference type="InterPro" id="IPR000073">
    <property type="entry name" value="AB_hydrolase_1"/>
</dbReference>
<evidence type="ECO:0000313" key="3">
    <source>
        <dbReference type="EMBL" id="MFL0245545.1"/>
    </source>
</evidence>
<dbReference type="InterPro" id="IPR050266">
    <property type="entry name" value="AB_hydrolase_sf"/>
</dbReference>
<sequence>MYTNGFAKINGTSLYYEITGEGEFLVLLHSGLTDLRQWDNQFNFLGKYFKVIRYDIRGFGKSDKPKEAFSHSEDLKGLFDYLGIKNAHIVGVSMGGSIAIDFTLQYPELVKSLVLSGSSLNGYDVIVDEVSKERSFAVMSIVKRDENFNQSIEFMLDNPMWKQSNPKARRLLRNMFLDTSLEWALEDIEKLINPPASERLSEITKRTLLIIGSEDSQPIKEIARVLELNIAMAQKIEINGTGHLPNLDKPDEFNKNVLEFLLNCKEVNFIND</sequence>
<dbReference type="SUPFAM" id="SSF53474">
    <property type="entry name" value="alpha/beta-Hydrolases"/>
    <property type="match status" value="1"/>
</dbReference>
<feature type="domain" description="AB hydrolase-1" evidence="2">
    <location>
        <begin position="25"/>
        <end position="250"/>
    </location>
</feature>
<dbReference type="PRINTS" id="PR00111">
    <property type="entry name" value="ABHYDROLASE"/>
</dbReference>
<dbReference type="Pfam" id="PF00561">
    <property type="entry name" value="Abhydrolase_1"/>
    <property type="match status" value="1"/>
</dbReference>
<name>A0ABW8SZ33_9CLOT</name>
<dbReference type="InterPro" id="IPR000639">
    <property type="entry name" value="Epox_hydrolase-like"/>
</dbReference>
<dbReference type="Proteomes" id="UP001623591">
    <property type="component" value="Unassembled WGS sequence"/>
</dbReference>
<evidence type="ECO:0000313" key="4">
    <source>
        <dbReference type="Proteomes" id="UP001623591"/>
    </source>
</evidence>
<keyword evidence="1 3" id="KW-0378">Hydrolase</keyword>
<comment type="caution">
    <text evidence="3">The sequence shown here is derived from an EMBL/GenBank/DDBJ whole genome shotgun (WGS) entry which is preliminary data.</text>
</comment>
<evidence type="ECO:0000256" key="1">
    <source>
        <dbReference type="ARBA" id="ARBA00022801"/>
    </source>
</evidence>
<dbReference type="PANTHER" id="PTHR43798">
    <property type="entry name" value="MONOACYLGLYCEROL LIPASE"/>
    <property type="match status" value="1"/>
</dbReference>
<proteinExistence type="predicted"/>
<dbReference type="Gene3D" id="3.40.50.1820">
    <property type="entry name" value="alpha/beta hydrolase"/>
    <property type="match status" value="1"/>
</dbReference>
<gene>
    <name evidence="3" type="ORF">ACJDUG_00965</name>
</gene>
<accession>A0ABW8SZ33</accession>
<organism evidence="3 4">
    <name type="scientific">Candidatus Clostridium stratigraminis</name>
    <dbReference type="NCBI Taxonomy" id="3381661"/>
    <lineage>
        <taxon>Bacteria</taxon>
        <taxon>Bacillati</taxon>
        <taxon>Bacillota</taxon>
        <taxon>Clostridia</taxon>
        <taxon>Eubacteriales</taxon>
        <taxon>Clostridiaceae</taxon>
        <taxon>Clostridium</taxon>
    </lineage>
</organism>